<dbReference type="Gene3D" id="3.40.50.1100">
    <property type="match status" value="2"/>
</dbReference>
<proteinExistence type="inferred from homology"/>
<comment type="similarity">
    <text evidence="2">Belongs to the ACC deaminase/D-cysteine desulfhydrase family.</text>
</comment>
<protein>
    <submittedName>
        <fullName evidence="6">D-cysteine desulfhydrase</fullName>
    </submittedName>
</protein>
<gene>
    <name evidence="6" type="ORF">DFR74_109202</name>
</gene>
<dbReference type="Pfam" id="PF00291">
    <property type="entry name" value="PALP"/>
    <property type="match status" value="1"/>
</dbReference>
<dbReference type="STRING" id="1210090.GCA_001613185_04912"/>
<feature type="modified residue" description="N6-(pyridoxal phosphate)lysine" evidence="4">
    <location>
        <position position="51"/>
    </location>
</feature>
<evidence type="ECO:0000256" key="2">
    <source>
        <dbReference type="ARBA" id="ARBA00008639"/>
    </source>
</evidence>
<dbReference type="PANTHER" id="PTHR43780:SF2">
    <property type="entry name" value="1-AMINOCYCLOPROPANE-1-CARBOXYLATE DEAMINASE-RELATED"/>
    <property type="match status" value="1"/>
</dbReference>
<dbReference type="EMBL" id="QNRE01000009">
    <property type="protein sequence ID" value="RBO88434.1"/>
    <property type="molecule type" value="Genomic_DNA"/>
</dbReference>
<dbReference type="GO" id="GO:0019148">
    <property type="term" value="F:D-cysteine desulfhydrase activity"/>
    <property type="evidence" value="ECO:0007669"/>
    <property type="project" value="TreeGrafter"/>
</dbReference>
<dbReference type="Proteomes" id="UP000252586">
    <property type="component" value="Unassembled WGS sequence"/>
</dbReference>
<dbReference type="PANTHER" id="PTHR43780">
    <property type="entry name" value="1-AMINOCYCLOPROPANE-1-CARBOXYLATE DEAMINASE-RELATED"/>
    <property type="match status" value="1"/>
</dbReference>
<dbReference type="SUPFAM" id="SSF53686">
    <property type="entry name" value="Tryptophan synthase beta subunit-like PLP-dependent enzymes"/>
    <property type="match status" value="1"/>
</dbReference>
<sequence length="325" mass="34125">MTDSRLHSRCGLSPEIVRADAGSPTPVRRLSGDGLWLKDDGVYGCYYGGNKLRKLEWLLPAAARGGARVLCTASAAGAAHGLATAAAARRVGITTHVAVVDQPPSPEVDEQMARLRRVATVHHTRTVRRTYLAAPAIFAAAASRHRSRPRIIPAGGSSVRGMLGYVEAGLELAEQVRAGALPCPDRVVLPVGTGGTAAGLATGLHLGGLSATVMGVIINDRPRCDERRLRRLLVQCHRFLRAHGVGMPEGTPHVELRDEWLGAGYGHPTASGTAAVARAAGDDGVSLDPVCSGKAFAAARELAGEANVLFWNTFDARAAEFFPGD</sequence>
<dbReference type="PIRSF" id="PIRSF006278">
    <property type="entry name" value="ACCD_DCysDesulf"/>
    <property type="match status" value="1"/>
</dbReference>
<keyword evidence="3 4" id="KW-0663">Pyridoxal phosphate</keyword>
<evidence type="ECO:0000256" key="1">
    <source>
        <dbReference type="ARBA" id="ARBA00001933"/>
    </source>
</evidence>
<comment type="caution">
    <text evidence="6">The sequence shown here is derived from an EMBL/GenBank/DDBJ whole genome shotgun (WGS) entry which is preliminary data.</text>
</comment>
<name>A0A366DGG3_9NOCA</name>
<accession>A0A366DGG3</accession>
<evidence type="ECO:0000313" key="6">
    <source>
        <dbReference type="EMBL" id="RBO88434.1"/>
    </source>
</evidence>
<dbReference type="InterPro" id="IPR036052">
    <property type="entry name" value="TrpB-like_PALP_sf"/>
</dbReference>
<dbReference type="InterPro" id="IPR001926">
    <property type="entry name" value="TrpB-like_PALP"/>
</dbReference>
<organism evidence="6 7">
    <name type="scientific">Nocardia puris</name>
    <dbReference type="NCBI Taxonomy" id="208602"/>
    <lineage>
        <taxon>Bacteria</taxon>
        <taxon>Bacillati</taxon>
        <taxon>Actinomycetota</taxon>
        <taxon>Actinomycetes</taxon>
        <taxon>Mycobacteriales</taxon>
        <taxon>Nocardiaceae</taxon>
        <taxon>Nocardia</taxon>
    </lineage>
</organism>
<feature type="domain" description="Tryptophan synthase beta chain-like PALP" evidence="5">
    <location>
        <begin position="22"/>
        <end position="311"/>
    </location>
</feature>
<dbReference type="AlphaFoldDB" id="A0A366DGG3"/>
<comment type="cofactor">
    <cofactor evidence="1">
        <name>pyridoxal 5'-phosphate</name>
        <dbReference type="ChEBI" id="CHEBI:597326"/>
    </cofactor>
</comment>
<dbReference type="InterPro" id="IPR027278">
    <property type="entry name" value="ACCD_DCysDesulf"/>
</dbReference>
<keyword evidence="7" id="KW-1185">Reference proteome</keyword>
<dbReference type="GO" id="GO:1901605">
    <property type="term" value="P:alpha-amino acid metabolic process"/>
    <property type="evidence" value="ECO:0007669"/>
    <property type="project" value="UniProtKB-ARBA"/>
</dbReference>
<evidence type="ECO:0000256" key="4">
    <source>
        <dbReference type="PIRSR" id="PIRSR006278-2"/>
    </source>
</evidence>
<dbReference type="RefSeq" id="WP_067511573.1">
    <property type="nucleotide sequence ID" value="NZ_CP107943.1"/>
</dbReference>
<dbReference type="OrthoDB" id="9801249at2"/>
<reference evidence="6 7" key="1">
    <citation type="submission" date="2018-06" db="EMBL/GenBank/DDBJ databases">
        <title>Genomic Encyclopedia of Type Strains, Phase IV (KMG-IV): sequencing the most valuable type-strain genomes for metagenomic binning, comparative biology and taxonomic classification.</title>
        <authorList>
            <person name="Goeker M."/>
        </authorList>
    </citation>
    <scope>NUCLEOTIDE SEQUENCE [LARGE SCALE GENOMIC DNA]</scope>
    <source>
        <strain evidence="6 7">DSM 44599</strain>
    </source>
</reference>
<evidence type="ECO:0000259" key="5">
    <source>
        <dbReference type="Pfam" id="PF00291"/>
    </source>
</evidence>
<evidence type="ECO:0000256" key="3">
    <source>
        <dbReference type="ARBA" id="ARBA00022898"/>
    </source>
</evidence>
<evidence type="ECO:0000313" key="7">
    <source>
        <dbReference type="Proteomes" id="UP000252586"/>
    </source>
</evidence>